<evidence type="ECO:0000256" key="1">
    <source>
        <dbReference type="SAM" id="MobiDB-lite"/>
    </source>
</evidence>
<dbReference type="OrthoDB" id="5952813at2759"/>
<dbReference type="AlphaFoldDB" id="A0A6P8HZN4"/>
<feature type="region of interest" description="Disordered" evidence="1">
    <location>
        <begin position="1"/>
        <end position="25"/>
    </location>
</feature>
<gene>
    <name evidence="3 4" type="primary">LOC116296908</name>
</gene>
<dbReference type="KEGG" id="aten:116296908"/>
<evidence type="ECO:0000313" key="4">
    <source>
        <dbReference type="RefSeq" id="XP_031560878.1"/>
    </source>
</evidence>
<evidence type="ECO:0000313" key="2">
    <source>
        <dbReference type="Proteomes" id="UP000515163"/>
    </source>
</evidence>
<proteinExistence type="predicted"/>
<reference evidence="3 4" key="1">
    <citation type="submission" date="2025-04" db="UniProtKB">
        <authorList>
            <consortium name="RefSeq"/>
        </authorList>
    </citation>
    <scope>IDENTIFICATION</scope>
    <source>
        <tissue evidence="3 4">Tentacle</tissue>
    </source>
</reference>
<accession>A0A6P8HZN4</accession>
<evidence type="ECO:0000313" key="3">
    <source>
        <dbReference type="RefSeq" id="XP_031560877.1"/>
    </source>
</evidence>
<dbReference type="RefSeq" id="XP_031560878.1">
    <property type="nucleotide sequence ID" value="XM_031705018.1"/>
</dbReference>
<dbReference type="GeneID" id="116296908"/>
<name>A0A6P8HZN4_ACTTE</name>
<sequence length="198" mass="22207">MQELLAPLRNDPTKDPHRRTTSKKNLPVERFWSEVNQRANYPVKSCLNNMVEAGQLRMDDECTKFCVSTFTTHVVQVGINRLIQSWNCRPASGKRKTPIEMMKANNGTANLTEEQVPDGLTAAQIYEGNGGNLTRFGSFGLDPLQGNQELSTQREQLLLQNIASYEAIFNQLVNGNPSLFQRALIYYITLSQSLAAQA</sequence>
<organism evidence="2 4">
    <name type="scientific">Actinia tenebrosa</name>
    <name type="common">Australian red waratah sea anemone</name>
    <dbReference type="NCBI Taxonomy" id="6105"/>
    <lineage>
        <taxon>Eukaryota</taxon>
        <taxon>Metazoa</taxon>
        <taxon>Cnidaria</taxon>
        <taxon>Anthozoa</taxon>
        <taxon>Hexacorallia</taxon>
        <taxon>Actiniaria</taxon>
        <taxon>Actiniidae</taxon>
        <taxon>Actinia</taxon>
    </lineage>
</organism>
<dbReference type="RefSeq" id="XP_031560877.1">
    <property type="nucleotide sequence ID" value="XM_031705017.1"/>
</dbReference>
<protein>
    <submittedName>
        <fullName evidence="3 4">Uncharacterized protein LOC116296908</fullName>
    </submittedName>
</protein>
<keyword evidence="2" id="KW-1185">Reference proteome</keyword>
<dbReference type="Proteomes" id="UP000515163">
    <property type="component" value="Unplaced"/>
</dbReference>